<dbReference type="Gene3D" id="3.40.50.1820">
    <property type="entry name" value="alpha/beta hydrolase"/>
    <property type="match status" value="1"/>
</dbReference>
<feature type="chain" id="PRO_5043742833" description="AB hydrolase-1 domain-containing protein" evidence="2">
    <location>
        <begin position="18"/>
        <end position="346"/>
    </location>
</feature>
<protein>
    <recommendedName>
        <fullName evidence="3">AB hydrolase-1 domain-containing protein</fullName>
    </recommendedName>
</protein>
<evidence type="ECO:0000256" key="1">
    <source>
        <dbReference type="ARBA" id="ARBA00038097"/>
    </source>
</evidence>
<dbReference type="PANTHER" id="PTHR42886:SF29">
    <property type="entry name" value="PUMMELIG, ISOFORM A"/>
    <property type="match status" value="1"/>
</dbReference>
<evidence type="ECO:0000259" key="3">
    <source>
        <dbReference type="Pfam" id="PF00561"/>
    </source>
</evidence>
<proteinExistence type="inferred from homology"/>
<sequence length="346" mass="39604">MMMWLVGAVFKALRVASNLVFFFEAQRLLGCLIKPTSDERVQRVDQKVLEAAGVELRHENVKCAGYKIRTVFCGNPTDPPLVLIHGHSMSSSFWYRNFADLVNMGYYVIGLDLLGWGRSERPFYSGETVEDSVHFYMESFNEWRVNLRLEKFSVIAHSIGAYLAYEFAKRHPGTVTRLMLVTPAAIEQRLSLLTGIYFTLTPQTVARRLGLLGYLLFEMKFPKEEPYTANSLKDLTWQLNCRPTPSGDIAIRHLIEFESWNRPVVKRPFINSLEHLEMPVHVVSADMDTLVSIQSVENLYRALVKTGTECTYNVTIGSNHCPFLEVPDQFREIVGKYFDRKMRAGA</sequence>
<dbReference type="PANTHER" id="PTHR42886">
    <property type="entry name" value="RE40534P-RELATED"/>
    <property type="match status" value="1"/>
</dbReference>
<dbReference type="SUPFAM" id="SSF53474">
    <property type="entry name" value="alpha/beta-Hydrolases"/>
    <property type="match status" value="1"/>
</dbReference>
<evidence type="ECO:0000313" key="5">
    <source>
        <dbReference type="Proteomes" id="UP001157974"/>
    </source>
</evidence>
<comment type="caution">
    <text evidence="4">The sequence shown here is derived from an EMBL/GenBank/DDBJ whole genome shotgun (WGS) entry which is preliminary data.</text>
</comment>
<gene>
    <name evidence="4" type="ORF">NDN08_004518</name>
</gene>
<keyword evidence="2" id="KW-0732">Signal</keyword>
<reference evidence="4 5" key="1">
    <citation type="journal article" date="2023" name="Nat. Commun.">
        <title>Origin of minicircular mitochondrial genomes in red algae.</title>
        <authorList>
            <person name="Lee Y."/>
            <person name="Cho C.H."/>
            <person name="Lee Y.M."/>
            <person name="Park S.I."/>
            <person name="Yang J.H."/>
            <person name="West J.A."/>
            <person name="Bhattacharya D."/>
            <person name="Yoon H.S."/>
        </authorList>
    </citation>
    <scope>NUCLEOTIDE SEQUENCE [LARGE SCALE GENOMIC DNA]</scope>
    <source>
        <strain evidence="4 5">CCMP1338</strain>
        <tissue evidence="4">Whole cell</tissue>
    </source>
</reference>
<keyword evidence="5" id="KW-1185">Reference proteome</keyword>
<name>A0AAV8ULH9_9RHOD</name>
<feature type="signal peptide" evidence="2">
    <location>
        <begin position="1"/>
        <end position="17"/>
    </location>
</feature>
<evidence type="ECO:0000256" key="2">
    <source>
        <dbReference type="SAM" id="SignalP"/>
    </source>
</evidence>
<organism evidence="4 5">
    <name type="scientific">Rhodosorus marinus</name>
    <dbReference type="NCBI Taxonomy" id="101924"/>
    <lineage>
        <taxon>Eukaryota</taxon>
        <taxon>Rhodophyta</taxon>
        <taxon>Stylonematophyceae</taxon>
        <taxon>Stylonematales</taxon>
        <taxon>Stylonemataceae</taxon>
        <taxon>Rhodosorus</taxon>
    </lineage>
</organism>
<dbReference type="InterPro" id="IPR000073">
    <property type="entry name" value="AB_hydrolase_1"/>
</dbReference>
<dbReference type="PRINTS" id="PR00111">
    <property type="entry name" value="ABHYDROLASE"/>
</dbReference>
<dbReference type="AlphaFoldDB" id="A0AAV8ULH9"/>
<accession>A0AAV8ULH9</accession>
<dbReference type="Pfam" id="PF00561">
    <property type="entry name" value="Abhydrolase_1"/>
    <property type="match status" value="1"/>
</dbReference>
<dbReference type="InterPro" id="IPR029058">
    <property type="entry name" value="AB_hydrolase_fold"/>
</dbReference>
<comment type="similarity">
    <text evidence="1">Belongs to the peptidase S33 family. ABHD4/ABHD5 subfamily.</text>
</comment>
<dbReference type="EMBL" id="JAMWBK010000007">
    <property type="protein sequence ID" value="KAJ8903410.1"/>
    <property type="molecule type" value="Genomic_DNA"/>
</dbReference>
<dbReference type="Proteomes" id="UP001157974">
    <property type="component" value="Unassembled WGS sequence"/>
</dbReference>
<evidence type="ECO:0000313" key="4">
    <source>
        <dbReference type="EMBL" id="KAJ8903410.1"/>
    </source>
</evidence>
<feature type="domain" description="AB hydrolase-1" evidence="3">
    <location>
        <begin position="79"/>
        <end position="325"/>
    </location>
</feature>